<proteinExistence type="predicted"/>
<dbReference type="EMBL" id="CAMXCT020003657">
    <property type="protein sequence ID" value="CAL1158979.1"/>
    <property type="molecule type" value="Genomic_DNA"/>
</dbReference>
<dbReference type="OrthoDB" id="434633at2759"/>
<accession>A0A9P1G9Y2</accession>
<gene>
    <name evidence="1" type="ORF">C1SCF055_LOCUS31313</name>
</gene>
<comment type="caution">
    <text evidence="1">The sequence shown here is derived from an EMBL/GenBank/DDBJ whole genome shotgun (WGS) entry which is preliminary data.</text>
</comment>
<dbReference type="Gene3D" id="3.40.50.300">
    <property type="entry name" value="P-loop containing nucleotide triphosphate hydrolases"/>
    <property type="match status" value="1"/>
</dbReference>
<dbReference type="AlphaFoldDB" id="A0A9P1G9Y2"/>
<dbReference type="InterPro" id="IPR027417">
    <property type="entry name" value="P-loop_NTPase"/>
</dbReference>
<dbReference type="Proteomes" id="UP001152797">
    <property type="component" value="Unassembled WGS sequence"/>
</dbReference>
<reference evidence="2 3" key="2">
    <citation type="submission" date="2024-05" db="EMBL/GenBank/DDBJ databases">
        <authorList>
            <person name="Chen Y."/>
            <person name="Shah S."/>
            <person name="Dougan E. K."/>
            <person name="Thang M."/>
            <person name="Chan C."/>
        </authorList>
    </citation>
    <scope>NUCLEOTIDE SEQUENCE [LARGE SCALE GENOMIC DNA]</scope>
</reference>
<organism evidence="1">
    <name type="scientific">Cladocopium goreaui</name>
    <dbReference type="NCBI Taxonomy" id="2562237"/>
    <lineage>
        <taxon>Eukaryota</taxon>
        <taxon>Sar</taxon>
        <taxon>Alveolata</taxon>
        <taxon>Dinophyceae</taxon>
        <taxon>Suessiales</taxon>
        <taxon>Symbiodiniaceae</taxon>
        <taxon>Cladocopium</taxon>
    </lineage>
</organism>
<evidence type="ECO:0000313" key="1">
    <source>
        <dbReference type="EMBL" id="CAI4005604.1"/>
    </source>
</evidence>
<dbReference type="EMBL" id="CAMXCT010003657">
    <property type="protein sequence ID" value="CAI4005604.1"/>
    <property type="molecule type" value="Genomic_DNA"/>
</dbReference>
<reference evidence="1" key="1">
    <citation type="submission" date="2022-10" db="EMBL/GenBank/DDBJ databases">
        <authorList>
            <person name="Chen Y."/>
            <person name="Dougan E. K."/>
            <person name="Chan C."/>
            <person name="Rhodes N."/>
            <person name="Thang M."/>
        </authorList>
    </citation>
    <scope>NUCLEOTIDE SEQUENCE</scope>
</reference>
<name>A0A9P1G9Y2_9DINO</name>
<dbReference type="SUPFAM" id="SSF52540">
    <property type="entry name" value="P-loop containing nucleoside triphosphate hydrolases"/>
    <property type="match status" value="1"/>
</dbReference>
<protein>
    <submittedName>
        <fullName evidence="2">Sulfotransferase domain-containing protein</fullName>
    </submittedName>
</protein>
<evidence type="ECO:0000313" key="3">
    <source>
        <dbReference type="Proteomes" id="UP001152797"/>
    </source>
</evidence>
<keyword evidence="3" id="KW-1185">Reference proteome</keyword>
<evidence type="ECO:0000313" key="2">
    <source>
        <dbReference type="EMBL" id="CAL4792916.1"/>
    </source>
</evidence>
<feature type="non-terminal residue" evidence="1">
    <location>
        <position position="1"/>
    </location>
</feature>
<sequence length="399" mass="44356">MRALPWLAASLWRNDGCLALPFSEKYSDLEREDLARVAHALLSGRLNCSATGREAHVLDMLRHYGGVPDSCFAANLGRVLCCTSLMHSPCFEQDPPLFAFSAKRCCSEVDPCLLSYEAVTSQATFDCGDFLRCAGAIFLPCLTWTMEEDRYFETILAPRLLQRGHRCFSLSLSAPSSDVPVLGLDFWLLGLCAPAVCSAESIEEHAEELVRYIHLASVTGMRAVDINDLNGVAVQEIVHWSQLRLDFAIVGPPNSGSSSLQKSLGAHPDVRFIGGLDEMSVPSSWLRSVESWHWRCSAPQLLPKSWAVEHHVEVLAGNEAGEIVSRKRSPIVGFRNPKFIYSKQCLENLKFIPGIKIIAMWRDPIDWMWSSLSRAYEGFDASHEDFVQAWHALAVDAGQ</sequence>
<dbReference type="EMBL" id="CAMXCT030003657">
    <property type="protein sequence ID" value="CAL4792916.1"/>
    <property type="molecule type" value="Genomic_DNA"/>
</dbReference>